<dbReference type="SMART" id="SM00239">
    <property type="entry name" value="C2"/>
    <property type="match status" value="1"/>
</dbReference>
<dbReference type="InterPro" id="IPR035892">
    <property type="entry name" value="C2_domain_sf"/>
</dbReference>
<name>A0ABR0MQ43_GOSAR</name>
<dbReference type="EMBL" id="JARKNE010000012">
    <property type="protein sequence ID" value="KAK5776050.1"/>
    <property type="molecule type" value="Genomic_DNA"/>
</dbReference>
<organism evidence="2 3">
    <name type="scientific">Gossypium arboreum</name>
    <name type="common">Tree cotton</name>
    <name type="synonym">Gossypium nanking</name>
    <dbReference type="NCBI Taxonomy" id="29729"/>
    <lineage>
        <taxon>Eukaryota</taxon>
        <taxon>Viridiplantae</taxon>
        <taxon>Streptophyta</taxon>
        <taxon>Embryophyta</taxon>
        <taxon>Tracheophyta</taxon>
        <taxon>Spermatophyta</taxon>
        <taxon>Magnoliopsida</taxon>
        <taxon>eudicotyledons</taxon>
        <taxon>Gunneridae</taxon>
        <taxon>Pentapetalae</taxon>
        <taxon>rosids</taxon>
        <taxon>malvids</taxon>
        <taxon>Malvales</taxon>
        <taxon>Malvaceae</taxon>
        <taxon>Malvoideae</taxon>
        <taxon>Gossypium</taxon>
    </lineage>
</organism>
<evidence type="ECO:0000313" key="3">
    <source>
        <dbReference type="Proteomes" id="UP001358586"/>
    </source>
</evidence>
<dbReference type="PANTHER" id="PTHR32246:SF17">
    <property type="entry name" value="BON1-ASSOCIATED PROTEIN 2"/>
    <property type="match status" value="1"/>
</dbReference>
<dbReference type="InterPro" id="IPR000008">
    <property type="entry name" value="C2_dom"/>
</dbReference>
<protein>
    <recommendedName>
        <fullName evidence="1">C2 domain-containing protein</fullName>
    </recommendedName>
</protein>
<dbReference type="PANTHER" id="PTHR32246">
    <property type="entry name" value="INGRESSION PROTEIN FIC1"/>
    <property type="match status" value="1"/>
</dbReference>
<feature type="domain" description="C2" evidence="1">
    <location>
        <begin position="1"/>
        <end position="105"/>
    </location>
</feature>
<dbReference type="Gene3D" id="2.60.40.150">
    <property type="entry name" value="C2 domain"/>
    <property type="match status" value="1"/>
</dbReference>
<sequence>METKSRTLEITVLSAEDLRIDNKPVKKNAYVVVSVDPFNNKATKVDGEGGSNPSWNDKLVMEMPSQTRFVTLLVKCKGSRGEKTVGLARIPVMDFVGGYSPAACLQFLSYRLRDPKGLKNGIINVSLRVKEPLQDCSSQAGGGGGNAAAIGLGIPIDGRRDYGVVTGIPIWTVSLHNISLRGSLTAAAIYLVWIIFTARYEYHEDDESDEEFSPKKIGYVNIPTNPAVNIPANPAVNIKEAL</sequence>
<gene>
    <name evidence="2" type="ORF">PVK06_044008</name>
</gene>
<evidence type="ECO:0000259" key="1">
    <source>
        <dbReference type="PROSITE" id="PS50004"/>
    </source>
</evidence>
<dbReference type="SUPFAM" id="SSF49562">
    <property type="entry name" value="C2 domain (Calcium/lipid-binding domain, CaLB)"/>
    <property type="match status" value="1"/>
</dbReference>
<accession>A0ABR0MQ43</accession>
<comment type="caution">
    <text evidence="2">The sequence shown here is derived from an EMBL/GenBank/DDBJ whole genome shotgun (WGS) entry which is preliminary data.</text>
</comment>
<reference evidence="2 3" key="1">
    <citation type="submission" date="2023-03" db="EMBL/GenBank/DDBJ databases">
        <title>WGS of Gossypium arboreum.</title>
        <authorList>
            <person name="Yu D."/>
        </authorList>
    </citation>
    <scope>NUCLEOTIDE SEQUENCE [LARGE SCALE GENOMIC DNA]</scope>
    <source>
        <tissue evidence="2">Leaf</tissue>
    </source>
</reference>
<dbReference type="PROSITE" id="PS50004">
    <property type="entry name" value="C2"/>
    <property type="match status" value="1"/>
</dbReference>
<dbReference type="Pfam" id="PF00168">
    <property type="entry name" value="C2"/>
    <property type="match status" value="1"/>
</dbReference>
<dbReference type="CDD" id="cd04051">
    <property type="entry name" value="C2_SRC2_like"/>
    <property type="match status" value="1"/>
</dbReference>
<dbReference type="Proteomes" id="UP001358586">
    <property type="component" value="Chromosome 12"/>
</dbReference>
<evidence type="ECO:0000313" key="2">
    <source>
        <dbReference type="EMBL" id="KAK5776050.1"/>
    </source>
</evidence>
<dbReference type="InterPro" id="IPR044750">
    <property type="entry name" value="C2_SRC2/BAP"/>
</dbReference>
<proteinExistence type="predicted"/>
<keyword evidence="3" id="KW-1185">Reference proteome</keyword>